<dbReference type="Proteomes" id="UP001497482">
    <property type="component" value="Chromosome 10"/>
</dbReference>
<gene>
    <name evidence="1" type="ORF">KC01_LOCUS2861</name>
</gene>
<keyword evidence="2" id="KW-1185">Reference proteome</keyword>
<sequence length="90" mass="10132">MHIERRLRCQTMTPVMIALPAEVFTSESSAGLTGGSGTGQVRVVISLCLSGGDTNVWRKKLMDRKCVVFRRHPFTISYLCNIYLLKLFPQ</sequence>
<accession>A0AAV2IZA8</accession>
<protein>
    <submittedName>
        <fullName evidence="1">Uncharacterized protein</fullName>
    </submittedName>
</protein>
<evidence type="ECO:0000313" key="1">
    <source>
        <dbReference type="EMBL" id="CAL1570598.1"/>
    </source>
</evidence>
<name>A0AAV2IZA8_KNICA</name>
<reference evidence="1 2" key="1">
    <citation type="submission" date="2024-04" db="EMBL/GenBank/DDBJ databases">
        <authorList>
            <person name="Waldvogel A.-M."/>
            <person name="Schoenle A."/>
        </authorList>
    </citation>
    <scope>NUCLEOTIDE SEQUENCE [LARGE SCALE GENOMIC DNA]</scope>
</reference>
<organism evidence="1 2">
    <name type="scientific">Knipowitschia caucasica</name>
    <name type="common">Caucasian dwarf goby</name>
    <name type="synonym">Pomatoschistus caucasicus</name>
    <dbReference type="NCBI Taxonomy" id="637954"/>
    <lineage>
        <taxon>Eukaryota</taxon>
        <taxon>Metazoa</taxon>
        <taxon>Chordata</taxon>
        <taxon>Craniata</taxon>
        <taxon>Vertebrata</taxon>
        <taxon>Euteleostomi</taxon>
        <taxon>Actinopterygii</taxon>
        <taxon>Neopterygii</taxon>
        <taxon>Teleostei</taxon>
        <taxon>Neoteleostei</taxon>
        <taxon>Acanthomorphata</taxon>
        <taxon>Gobiaria</taxon>
        <taxon>Gobiiformes</taxon>
        <taxon>Gobioidei</taxon>
        <taxon>Gobiidae</taxon>
        <taxon>Gobiinae</taxon>
        <taxon>Knipowitschia</taxon>
    </lineage>
</organism>
<dbReference type="EMBL" id="OZ035832">
    <property type="protein sequence ID" value="CAL1570598.1"/>
    <property type="molecule type" value="Genomic_DNA"/>
</dbReference>
<evidence type="ECO:0000313" key="2">
    <source>
        <dbReference type="Proteomes" id="UP001497482"/>
    </source>
</evidence>
<dbReference type="AlphaFoldDB" id="A0AAV2IZA8"/>
<proteinExistence type="predicted"/>